<keyword evidence="2" id="KW-1185">Reference proteome</keyword>
<dbReference type="AlphaFoldDB" id="A0A182TXQ8"/>
<protein>
    <submittedName>
        <fullName evidence="1">Uncharacterized protein</fullName>
    </submittedName>
</protein>
<reference evidence="2" key="1">
    <citation type="submission" date="2014-01" db="EMBL/GenBank/DDBJ databases">
        <title>The Genome Sequence of Anopheles melas CM1001059_A (V2).</title>
        <authorList>
            <consortium name="The Broad Institute Genomics Platform"/>
            <person name="Neafsey D.E."/>
            <person name="Besansky N."/>
            <person name="Howell P."/>
            <person name="Walton C."/>
            <person name="Young S.K."/>
            <person name="Zeng Q."/>
            <person name="Gargeya S."/>
            <person name="Fitzgerald M."/>
            <person name="Haas B."/>
            <person name="Abouelleil A."/>
            <person name="Allen A.W."/>
            <person name="Alvarado L."/>
            <person name="Arachchi H.M."/>
            <person name="Berlin A.M."/>
            <person name="Chapman S.B."/>
            <person name="Gainer-Dewar J."/>
            <person name="Goldberg J."/>
            <person name="Griggs A."/>
            <person name="Gujja S."/>
            <person name="Hansen M."/>
            <person name="Howarth C."/>
            <person name="Imamovic A."/>
            <person name="Ireland A."/>
            <person name="Larimer J."/>
            <person name="McCowan C."/>
            <person name="Murphy C."/>
            <person name="Pearson M."/>
            <person name="Poon T.W."/>
            <person name="Priest M."/>
            <person name="Roberts A."/>
            <person name="Saif S."/>
            <person name="Shea T."/>
            <person name="Sisk P."/>
            <person name="Sykes S."/>
            <person name="Wortman J."/>
            <person name="Nusbaum C."/>
            <person name="Birren B."/>
        </authorList>
    </citation>
    <scope>NUCLEOTIDE SEQUENCE [LARGE SCALE GENOMIC DNA]</scope>
    <source>
        <strain evidence="2">CM1001059</strain>
    </source>
</reference>
<dbReference type="EnsemblMetazoa" id="AMEC010210-RA">
    <property type="protein sequence ID" value="AMEC010210-PA"/>
    <property type="gene ID" value="AMEC010210"/>
</dbReference>
<sequence length="147" mass="15391">MLIWEQTSSKTDSQTSAKARIRVSSSVFSFALMSFSSSFSSPQTEEQPGWAARRSAGGACTTDGHRLLDAVNSGSAGAGGGGAGVVRRVVGAGRRVVEGVRGGVGRGVVGGAATFVSVYSCLQAGGKNRSFHWTFFSWDAWYTLFLL</sequence>
<evidence type="ECO:0000313" key="1">
    <source>
        <dbReference type="EnsemblMetazoa" id="AMEC010210-PA"/>
    </source>
</evidence>
<accession>A0A182TXQ8</accession>
<dbReference type="Proteomes" id="UP000075902">
    <property type="component" value="Unassembled WGS sequence"/>
</dbReference>
<dbReference type="VEuPathDB" id="VectorBase:AMEC010210"/>
<proteinExistence type="predicted"/>
<organism evidence="1 2">
    <name type="scientific">Anopheles melas</name>
    <dbReference type="NCBI Taxonomy" id="34690"/>
    <lineage>
        <taxon>Eukaryota</taxon>
        <taxon>Metazoa</taxon>
        <taxon>Ecdysozoa</taxon>
        <taxon>Arthropoda</taxon>
        <taxon>Hexapoda</taxon>
        <taxon>Insecta</taxon>
        <taxon>Pterygota</taxon>
        <taxon>Neoptera</taxon>
        <taxon>Endopterygota</taxon>
        <taxon>Diptera</taxon>
        <taxon>Nematocera</taxon>
        <taxon>Culicoidea</taxon>
        <taxon>Culicidae</taxon>
        <taxon>Anophelinae</taxon>
        <taxon>Anopheles</taxon>
    </lineage>
</organism>
<reference evidence="1" key="2">
    <citation type="submission" date="2020-05" db="UniProtKB">
        <authorList>
            <consortium name="EnsemblMetazoa"/>
        </authorList>
    </citation>
    <scope>IDENTIFICATION</scope>
    <source>
        <strain evidence="1">CM1001059</strain>
    </source>
</reference>
<name>A0A182TXQ8_9DIPT</name>
<evidence type="ECO:0000313" key="2">
    <source>
        <dbReference type="Proteomes" id="UP000075902"/>
    </source>
</evidence>